<reference evidence="1 2" key="1">
    <citation type="submission" date="2020-08" db="EMBL/GenBank/DDBJ databases">
        <title>Genomic Encyclopedia of Type Strains, Phase IV (KMG-V): Genome sequencing to study the core and pangenomes of soil and plant-associated prokaryotes.</title>
        <authorList>
            <person name="Whitman W."/>
        </authorList>
    </citation>
    <scope>NUCLEOTIDE SEQUENCE [LARGE SCALE GENOMIC DNA]</scope>
    <source>
        <strain evidence="1 2">SEMIA 4064</strain>
    </source>
</reference>
<evidence type="ECO:0000313" key="2">
    <source>
        <dbReference type="Proteomes" id="UP000549882"/>
    </source>
</evidence>
<dbReference type="RefSeq" id="WP_210203673.1">
    <property type="nucleotide sequence ID" value="NZ_JACHBI010000021.1"/>
</dbReference>
<dbReference type="Proteomes" id="UP000549882">
    <property type="component" value="Unassembled WGS sequence"/>
</dbReference>
<protein>
    <submittedName>
        <fullName evidence="1">Uncharacterized protein</fullName>
    </submittedName>
</protein>
<evidence type="ECO:0000313" key="1">
    <source>
        <dbReference type="EMBL" id="MBB5577515.1"/>
    </source>
</evidence>
<name>A0A7W8XY58_9HYPH</name>
<comment type="caution">
    <text evidence="1">The sequence shown here is derived from an EMBL/GenBank/DDBJ whole genome shotgun (WGS) entry which is preliminary data.</text>
</comment>
<dbReference type="EMBL" id="JACHBI010000021">
    <property type="protein sequence ID" value="MBB5577515.1"/>
    <property type="molecule type" value="Genomic_DNA"/>
</dbReference>
<organism evidence="1 2">
    <name type="scientific">Rhizobium paranaense</name>
    <dbReference type="NCBI Taxonomy" id="1650438"/>
    <lineage>
        <taxon>Bacteria</taxon>
        <taxon>Pseudomonadati</taxon>
        <taxon>Pseudomonadota</taxon>
        <taxon>Alphaproteobacteria</taxon>
        <taxon>Hyphomicrobiales</taxon>
        <taxon>Rhizobiaceae</taxon>
        <taxon>Rhizobium/Agrobacterium group</taxon>
        <taxon>Rhizobium</taxon>
    </lineage>
</organism>
<keyword evidence="2" id="KW-1185">Reference proteome</keyword>
<accession>A0A7W8XY58</accession>
<sequence>MDFRSLIMTKTPSGDFFVPVIGKSLRLAREFCLSSPAGLVEMPGTGKLSCFLVKNI</sequence>
<gene>
    <name evidence="1" type="ORF">GGD50_006167</name>
</gene>
<proteinExistence type="predicted"/>
<dbReference type="AlphaFoldDB" id="A0A7W8XY58"/>